<organism evidence="1">
    <name type="scientific">marine metagenome</name>
    <dbReference type="NCBI Taxonomy" id="408172"/>
    <lineage>
        <taxon>unclassified sequences</taxon>
        <taxon>metagenomes</taxon>
        <taxon>ecological metagenomes</taxon>
    </lineage>
</organism>
<feature type="non-terminal residue" evidence="1">
    <location>
        <position position="1"/>
    </location>
</feature>
<dbReference type="PANTHER" id="PTHR42754">
    <property type="entry name" value="ENDOGLUCANASE"/>
    <property type="match status" value="1"/>
</dbReference>
<evidence type="ECO:0000313" key="1">
    <source>
        <dbReference type="EMBL" id="SVA33449.1"/>
    </source>
</evidence>
<evidence type="ECO:0008006" key="2">
    <source>
        <dbReference type="Google" id="ProtNLM"/>
    </source>
</evidence>
<dbReference type="AlphaFoldDB" id="A0A381UZ79"/>
<gene>
    <name evidence="1" type="ORF">METZ01_LOCUS86303</name>
</gene>
<dbReference type="EMBL" id="UINC01007459">
    <property type="protein sequence ID" value="SVA33449.1"/>
    <property type="molecule type" value="Genomic_DNA"/>
</dbReference>
<accession>A0A381UZ79</accession>
<dbReference type="SUPFAM" id="SSF50998">
    <property type="entry name" value="Quinoprotein alcohol dehydrogenase-like"/>
    <property type="match status" value="1"/>
</dbReference>
<sequence length="408" mass="44904">VKILIYTLFPLLMFVGCDEPEEKENEKPIYYFSKVLGEFDAEMGYSIHETQDGGFIISGATSSYWATDSLPKIAMPQHGVTDAIVVKIDSIGEQEWIKTFGGELFESAFNAKETSDGGYFFAGYTNSFGKGLYDFWLVKLDESGQQTWEKTYGTAKANVGLYGDVTSDGGYVLTGYTIPAEKTDKDVWLLKTNSNGDSLWSVTFDDSMNQSANYLQETNDGGFILVGETRGQNTNLDILIIKTDADGTMLWTNTLIESNSDQAFSIKETGDGFILIGTTTSLGMGDKDIWLNKLDESGNVVWQKTYGGEALEYGFDVVPVSDGYVFTGSTSSYGTMFYDLWVIKVDLNGEDVWNQIYGGTMIDIGRSIIKNASGGFTILGQTSSYGAGEYDFWIIKTDKNGIVPSNEP</sequence>
<dbReference type="InterPro" id="IPR011047">
    <property type="entry name" value="Quinoprotein_ADH-like_sf"/>
</dbReference>
<protein>
    <recommendedName>
        <fullName evidence="2">Bulb-type lectin domain-containing protein</fullName>
    </recommendedName>
</protein>
<reference evidence="1" key="1">
    <citation type="submission" date="2018-05" db="EMBL/GenBank/DDBJ databases">
        <authorList>
            <person name="Lanie J.A."/>
            <person name="Ng W.-L."/>
            <person name="Kazmierczak K.M."/>
            <person name="Andrzejewski T.M."/>
            <person name="Davidsen T.M."/>
            <person name="Wayne K.J."/>
            <person name="Tettelin H."/>
            <person name="Glass J.I."/>
            <person name="Rusch D."/>
            <person name="Podicherti R."/>
            <person name="Tsui H.-C.T."/>
            <person name="Winkler M.E."/>
        </authorList>
    </citation>
    <scope>NUCLEOTIDE SEQUENCE</scope>
</reference>
<proteinExistence type="predicted"/>
<name>A0A381UZ79_9ZZZZ</name>
<dbReference type="PANTHER" id="PTHR42754:SF1">
    <property type="entry name" value="LIPOPROTEIN"/>
    <property type="match status" value="1"/>
</dbReference>